<feature type="region of interest" description="Disordered" evidence="1">
    <location>
        <begin position="46"/>
        <end position="98"/>
    </location>
</feature>
<dbReference type="Proteomes" id="UP001620645">
    <property type="component" value="Unassembled WGS sequence"/>
</dbReference>
<gene>
    <name evidence="2" type="ORF">niasHS_005135</name>
</gene>
<reference evidence="2 3" key="1">
    <citation type="submission" date="2024-10" db="EMBL/GenBank/DDBJ databases">
        <authorList>
            <person name="Kim D."/>
        </authorList>
    </citation>
    <scope>NUCLEOTIDE SEQUENCE [LARGE SCALE GENOMIC DNA]</scope>
    <source>
        <strain evidence="2">Taebaek</strain>
    </source>
</reference>
<accession>A0ABD2JTB3</accession>
<dbReference type="AlphaFoldDB" id="A0ABD2JTB3"/>
<organism evidence="2 3">
    <name type="scientific">Heterodera schachtii</name>
    <name type="common">Sugarbeet cyst nematode worm</name>
    <name type="synonym">Tylenchus schachtii</name>
    <dbReference type="NCBI Taxonomy" id="97005"/>
    <lineage>
        <taxon>Eukaryota</taxon>
        <taxon>Metazoa</taxon>
        <taxon>Ecdysozoa</taxon>
        <taxon>Nematoda</taxon>
        <taxon>Chromadorea</taxon>
        <taxon>Rhabditida</taxon>
        <taxon>Tylenchina</taxon>
        <taxon>Tylenchomorpha</taxon>
        <taxon>Tylenchoidea</taxon>
        <taxon>Heteroderidae</taxon>
        <taxon>Heteroderinae</taxon>
        <taxon>Heterodera</taxon>
    </lineage>
</organism>
<evidence type="ECO:0000256" key="1">
    <source>
        <dbReference type="SAM" id="MobiDB-lite"/>
    </source>
</evidence>
<proteinExistence type="predicted"/>
<evidence type="ECO:0000313" key="3">
    <source>
        <dbReference type="Proteomes" id="UP001620645"/>
    </source>
</evidence>
<comment type="caution">
    <text evidence="2">The sequence shown here is derived from an EMBL/GenBank/DDBJ whole genome shotgun (WGS) entry which is preliminary data.</text>
</comment>
<dbReference type="EMBL" id="JBICCN010000102">
    <property type="protein sequence ID" value="KAL3093867.1"/>
    <property type="molecule type" value="Genomic_DNA"/>
</dbReference>
<sequence>MEESNKMTPLISQIISHLKIVPETPQNPPNFAAVPIPVDADSVSLASDVPNSEVPPASPRDTHSAPLVLNNDGEQQNADSPDMAKLPSPPTNTIDGSQQPIQVMIGNRGKIGGGGGATKTLHVRRDVFFGRTERRIEHPQQWRQPKKRVFFRRTFADPTRTSSGHSCRMPRYNPIGPRAFNPARVQFFPSFDQMMMPKPIPLNQIKFPHGPPSLPLFPMAPFAHVTFTAPGGVSRFAK</sequence>
<evidence type="ECO:0000313" key="2">
    <source>
        <dbReference type="EMBL" id="KAL3093867.1"/>
    </source>
</evidence>
<protein>
    <submittedName>
        <fullName evidence="2">Uncharacterized protein</fullName>
    </submittedName>
</protein>
<keyword evidence="3" id="KW-1185">Reference proteome</keyword>
<name>A0ABD2JTB3_HETSC</name>